<sequence length="294" mass="29785">MGGYGVSCEGALCLLAGLPPRPPPTRTWLAAFGDGLCDPARVPPGGACAAHLARPPTFAVVDQRAGAVTPVAAPEGCAQPVALRNAAGVGLLVCRGGGGIAALFVRGAQGPWRAEGSHAIPADAVEHLAAAPDGTLLLVGPTPPASAPRRAPLQVLVRSPLPLGAPQAWRRVVVPDGVAAQPAPGGAALLASSPADSAGGRLDVSLDRPGHPVLVLARGVEVSQNLTKIEVHDGRVRLRVRPKPAPGLLGNRWLSPPGPLDERWHVLTHGGALVPEAPPPGTPADERRFGPAGR</sequence>
<name>A0A150QI20_SORCE</name>
<evidence type="ECO:0000256" key="1">
    <source>
        <dbReference type="SAM" id="MobiDB-lite"/>
    </source>
</evidence>
<dbReference type="EMBL" id="JEMA01000634">
    <property type="protein sequence ID" value="KYF67619.1"/>
    <property type="molecule type" value="Genomic_DNA"/>
</dbReference>
<comment type="caution">
    <text evidence="2">The sequence shown here is derived from an EMBL/GenBank/DDBJ whole genome shotgun (WGS) entry which is preliminary data.</text>
</comment>
<accession>A0A150QI20</accession>
<dbReference type="AlphaFoldDB" id="A0A150QI20"/>
<reference evidence="2 3" key="1">
    <citation type="submission" date="2014-02" db="EMBL/GenBank/DDBJ databases">
        <title>The small core and large imbalanced accessory genome model reveals a collaborative survival strategy of Sorangium cellulosum strains in nature.</title>
        <authorList>
            <person name="Han K."/>
            <person name="Peng R."/>
            <person name="Blom J."/>
            <person name="Li Y.-Z."/>
        </authorList>
    </citation>
    <scope>NUCLEOTIDE SEQUENCE [LARGE SCALE GENOMIC DNA]</scope>
    <source>
        <strain evidence="2 3">So0008-312</strain>
    </source>
</reference>
<feature type="region of interest" description="Disordered" evidence="1">
    <location>
        <begin position="271"/>
        <end position="294"/>
    </location>
</feature>
<feature type="compositionally biased region" description="Basic and acidic residues" evidence="1">
    <location>
        <begin position="284"/>
        <end position="294"/>
    </location>
</feature>
<evidence type="ECO:0000313" key="3">
    <source>
        <dbReference type="Proteomes" id="UP000075260"/>
    </source>
</evidence>
<organism evidence="2 3">
    <name type="scientific">Sorangium cellulosum</name>
    <name type="common">Polyangium cellulosum</name>
    <dbReference type="NCBI Taxonomy" id="56"/>
    <lineage>
        <taxon>Bacteria</taxon>
        <taxon>Pseudomonadati</taxon>
        <taxon>Myxococcota</taxon>
        <taxon>Polyangia</taxon>
        <taxon>Polyangiales</taxon>
        <taxon>Polyangiaceae</taxon>
        <taxon>Sorangium</taxon>
    </lineage>
</organism>
<evidence type="ECO:0000313" key="2">
    <source>
        <dbReference type="EMBL" id="KYF67619.1"/>
    </source>
</evidence>
<protein>
    <submittedName>
        <fullName evidence="2">Uncharacterized protein</fullName>
    </submittedName>
</protein>
<gene>
    <name evidence="2" type="ORF">BE15_33160</name>
</gene>
<dbReference type="OrthoDB" id="5491563at2"/>
<dbReference type="Proteomes" id="UP000075260">
    <property type="component" value="Unassembled WGS sequence"/>
</dbReference>
<proteinExistence type="predicted"/>